<evidence type="ECO:0008006" key="2">
    <source>
        <dbReference type="Google" id="ProtNLM"/>
    </source>
</evidence>
<proteinExistence type="predicted"/>
<evidence type="ECO:0000313" key="1">
    <source>
        <dbReference type="EMBL" id="DAE07409.1"/>
    </source>
</evidence>
<name>A0A8S5PLW4_9CAUD</name>
<organism evidence="1">
    <name type="scientific">Siphoviridae sp. ctRcp9</name>
    <dbReference type="NCBI Taxonomy" id="2825504"/>
    <lineage>
        <taxon>Viruses</taxon>
        <taxon>Duplodnaviria</taxon>
        <taxon>Heunggongvirae</taxon>
        <taxon>Uroviricota</taxon>
        <taxon>Caudoviricetes</taxon>
    </lineage>
</organism>
<protein>
    <recommendedName>
        <fullName evidence="2">Prophage tail endopeptidase domain-containing protein</fullName>
    </recommendedName>
</protein>
<accession>A0A8S5PLW4</accession>
<sequence>MGKLQFDINNQVEQPTIVPCENNYKKLGNLNSVTNIVYKDNMNAANTLSFTVHKYRDNNELCNLWNKIVDFKTVWIPEFNEYFKITVSINETDEIVKNVTGTALCEFELAQINLYNLDINSDDDIKYNNYERTSFFNPDNTSISLLHRILSKIPHYTIKHVDNTLKSEKRTVSTDGTSVYDFLTNDVSTEFDCLFKFDSADRSISVYDLLNYCPKCNKRIEDDVCPDCGNAQLIKGYGQDTTIFVGRDNLGQEMTLDSNESEVKNCFKIIAGDDVMSSAVKDVSPNGSEYITYFSEQDYENMYGGLSKKLHGYDRTLKDNEKQYTQILTDLYNAYDNKAYLTSTMMPDISHEVGTAADQIAKLTSATLSPVAVKDVSITSVYTVTNAVLGMAKCLVDTTNFKLTIEDGSTLRNQTWHGRFTIASYVKDDDGNPKDTATSNEIAVMVNDDLQTYIEQKVKRSIQKEGSDDLSDLFKIEDDDKFKSTLNLYCLKRLESFLAAYDTCLQVLNEANCGMSNSPFYEKLYLPYYNRRNYIEDEYNERAKQIEAIATNIDNLEWEKQTIQKMLNLRTYLGESDYLSYLTYLREDKYENSNYISDGLTNEEVIEQAKQLREKALKELKKSAEMKYTITATLSNLLALKEFEPIINYFEVGNYIRMQIDETIYKMRLLSYEITFSEDNIQTINVEFSDVINAKNNALVIKQILDQAKSISSSFPSVVNQMNKNTENAALAPSWVENGLNLTNLKIVSAADNQNMVVDEHGLWMRMYDDITCTFSPCWAKLQNNGLYLTKNNGKTIEVGVGEFVYVDPVTKEEVREYGIIAKKIIGKQILGEDSFGIYNANNTMEFSDNGLFITTNGDDGKNSNAFTIQKQYTKATGSVYEKQFYIDENGNVTLGGGAKIKWENVNSPEITDITGLNHYLEQLDGRIQTFSQDNDPSLDWTTPSLKKEHIGDIWFDTKNSVTRRWTGEKWEATTDSELSELAKSKAQIFTITPKPPYYIGDLWVQGQNGDILKCKQTRMTGNYVDADWEVASKYTDDSSLNSFISGDYKEYIEDTKNQLDKKTQTWYQADDPAADWKDDDTKKEHIGDLWYNISSTSKQTFVYTSSYAWKEMEVSKEVFDTIDGKASIYVSKPNNYKAKDLWILDVDNADGKNGTYPRYKQGTILVSTKDNTRYSASDWIEKVRYTDDTKANSAYELAESAKNLGNTLQKCLGFTTEISSNYVISPFIGGGYLQISSDNTGKVIIDPLGLVQQSHIFAIYNKSGDVVMGVDTSGNGTFAGDVTTKNIIATGGNIGGFIVDENGLFNVTDNVGCGMQKFGHGSAFWAGAGGIGNGGQNAEFKVYHDGSLIATKATIQGNITATSGNIGGFVISTTGINSADNKVGINTTAGWGVYAGDMVAGTDRHIFCVGLDGALYAENANIVGNITANSGRIGNWHIVDGNLRYVADENEQAYLTPTEFLLSRKEGANLHAYVGQIYMQNDSQSRSISIDCNEGVIALGGDWSTPWGDIED</sequence>
<dbReference type="EMBL" id="BK015450">
    <property type="protein sequence ID" value="DAE07409.1"/>
    <property type="molecule type" value="Genomic_DNA"/>
</dbReference>
<reference evidence="1" key="1">
    <citation type="journal article" date="2021" name="Proc. Natl. Acad. Sci. U.S.A.">
        <title>A Catalog of Tens of Thousands of Viruses from Human Metagenomes Reveals Hidden Associations with Chronic Diseases.</title>
        <authorList>
            <person name="Tisza M.J."/>
            <person name="Buck C.B."/>
        </authorList>
    </citation>
    <scope>NUCLEOTIDE SEQUENCE</scope>
    <source>
        <strain evidence="1">CtRcp9</strain>
    </source>
</reference>